<organism evidence="1 2">
    <name type="scientific">Streblomastix strix</name>
    <dbReference type="NCBI Taxonomy" id="222440"/>
    <lineage>
        <taxon>Eukaryota</taxon>
        <taxon>Metamonada</taxon>
        <taxon>Preaxostyla</taxon>
        <taxon>Oxymonadida</taxon>
        <taxon>Streblomastigidae</taxon>
        <taxon>Streblomastix</taxon>
    </lineage>
</organism>
<proteinExistence type="predicted"/>
<dbReference type="Proteomes" id="UP000324800">
    <property type="component" value="Unassembled WGS sequence"/>
</dbReference>
<feature type="non-terminal residue" evidence="1">
    <location>
        <position position="170"/>
    </location>
</feature>
<gene>
    <name evidence="1" type="ORF">EZS28_041254</name>
</gene>
<evidence type="ECO:0000313" key="1">
    <source>
        <dbReference type="EMBL" id="KAA6363219.1"/>
    </source>
</evidence>
<protein>
    <submittedName>
        <fullName evidence="1">Uncharacterized protein</fullName>
    </submittedName>
</protein>
<accession>A0A5J4TZ30</accession>
<sequence length="170" mass="19424">MLFTQKELQPEAVKDPRTGKKSLVIDPIDVSTQTGGLTAEEQKYLNVMQYAIDHIKHEEVEDPRISTGRPATTYSYTYIPYNLNDVLNLPANHTGSMQLPKPQQIKESIKEKEKQIYSGSSDWDGVGIQTGPEIPLENFSDFQPDENLAQQQIQFEYLIQLKGRKNWLIN</sequence>
<comment type="caution">
    <text evidence="1">The sequence shown here is derived from an EMBL/GenBank/DDBJ whole genome shotgun (WGS) entry which is preliminary data.</text>
</comment>
<dbReference type="EMBL" id="SNRW01023192">
    <property type="protein sequence ID" value="KAA6363219.1"/>
    <property type="molecule type" value="Genomic_DNA"/>
</dbReference>
<reference evidence="1 2" key="1">
    <citation type="submission" date="2019-03" db="EMBL/GenBank/DDBJ databases">
        <title>Single cell metagenomics reveals metabolic interactions within the superorganism composed of flagellate Streblomastix strix and complex community of Bacteroidetes bacteria on its surface.</title>
        <authorList>
            <person name="Treitli S.C."/>
            <person name="Kolisko M."/>
            <person name="Husnik F."/>
            <person name="Keeling P."/>
            <person name="Hampl V."/>
        </authorList>
    </citation>
    <scope>NUCLEOTIDE SEQUENCE [LARGE SCALE GENOMIC DNA]</scope>
    <source>
        <strain evidence="1">ST1C</strain>
    </source>
</reference>
<evidence type="ECO:0000313" key="2">
    <source>
        <dbReference type="Proteomes" id="UP000324800"/>
    </source>
</evidence>
<name>A0A5J4TZ30_9EUKA</name>
<dbReference type="AlphaFoldDB" id="A0A5J4TZ30"/>